<dbReference type="FunFam" id="3.40.50.1370:FF:000002">
    <property type="entry name" value="Aspartate carbamoyltransferase 2"/>
    <property type="match status" value="1"/>
</dbReference>
<dbReference type="Pfam" id="PF00185">
    <property type="entry name" value="OTCace"/>
    <property type="match status" value="1"/>
</dbReference>
<dbReference type="GO" id="GO:0004070">
    <property type="term" value="F:aspartate carbamoyltransferase activity"/>
    <property type="evidence" value="ECO:0007669"/>
    <property type="project" value="UniProtKB-UniRule"/>
</dbReference>
<comment type="similarity">
    <text evidence="2 7">Belongs to the aspartate/ornithine carbamoyltransferase superfamily. ATCase family.</text>
</comment>
<dbReference type="PANTHER" id="PTHR45753:SF6">
    <property type="entry name" value="ASPARTATE CARBAMOYLTRANSFERASE"/>
    <property type="match status" value="1"/>
</dbReference>
<feature type="binding site" evidence="7">
    <location>
        <position position="265"/>
    </location>
    <ligand>
        <name>carbamoyl phosphate</name>
        <dbReference type="ChEBI" id="CHEBI:58228"/>
    </ligand>
</feature>
<dbReference type="PRINTS" id="PR00101">
    <property type="entry name" value="ATCASE"/>
</dbReference>
<dbReference type="GO" id="GO:0006520">
    <property type="term" value="P:amino acid metabolic process"/>
    <property type="evidence" value="ECO:0007669"/>
    <property type="project" value="InterPro"/>
</dbReference>
<feature type="binding site" evidence="7">
    <location>
        <position position="103"/>
    </location>
    <ligand>
        <name>carbamoyl phosphate</name>
        <dbReference type="ChEBI" id="CHEBI:58228"/>
    </ligand>
</feature>
<evidence type="ECO:0000259" key="10">
    <source>
        <dbReference type="Pfam" id="PF02748"/>
    </source>
</evidence>
<keyword evidence="12" id="KW-1185">Reference proteome</keyword>
<evidence type="ECO:0000259" key="9">
    <source>
        <dbReference type="Pfam" id="PF02729"/>
    </source>
</evidence>
<organism evidence="11 12">
    <name type="scientific">Sporobacter termitidis DSM 10068</name>
    <dbReference type="NCBI Taxonomy" id="1123282"/>
    <lineage>
        <taxon>Bacteria</taxon>
        <taxon>Bacillati</taxon>
        <taxon>Bacillota</taxon>
        <taxon>Clostridia</taxon>
        <taxon>Eubacteriales</taxon>
        <taxon>Oscillospiraceae</taxon>
        <taxon>Sporobacter</taxon>
    </lineage>
</organism>
<dbReference type="GO" id="GO:0006207">
    <property type="term" value="P:'de novo' pyrimidine nucleobase biosynthetic process"/>
    <property type="evidence" value="ECO:0007669"/>
    <property type="project" value="InterPro"/>
</dbReference>
<feature type="binding site" evidence="7">
    <location>
        <position position="53"/>
    </location>
    <ligand>
        <name>carbamoyl phosphate</name>
        <dbReference type="ChEBI" id="CHEBI:58228"/>
    </ligand>
</feature>
<dbReference type="InterPro" id="IPR002082">
    <property type="entry name" value="Asp_carbamoyltransf"/>
</dbReference>
<dbReference type="Gene3D" id="3.40.50.1370">
    <property type="entry name" value="Aspartate/ornithine carbamoyltransferase"/>
    <property type="match status" value="2"/>
</dbReference>
<evidence type="ECO:0000256" key="3">
    <source>
        <dbReference type="ARBA" id="ARBA00022679"/>
    </source>
</evidence>
<comment type="catalytic activity">
    <reaction evidence="6 7">
        <text>carbamoyl phosphate + L-aspartate = N-carbamoyl-L-aspartate + phosphate + H(+)</text>
        <dbReference type="Rhea" id="RHEA:20013"/>
        <dbReference type="ChEBI" id="CHEBI:15378"/>
        <dbReference type="ChEBI" id="CHEBI:29991"/>
        <dbReference type="ChEBI" id="CHEBI:32814"/>
        <dbReference type="ChEBI" id="CHEBI:43474"/>
        <dbReference type="ChEBI" id="CHEBI:58228"/>
        <dbReference type="EC" id="2.1.3.2"/>
    </reaction>
</comment>
<feature type="binding site" evidence="7">
    <location>
        <position position="82"/>
    </location>
    <ligand>
        <name>L-aspartate</name>
        <dbReference type="ChEBI" id="CHEBI:29991"/>
    </ligand>
</feature>
<gene>
    <name evidence="7" type="primary">pyrB</name>
    <name evidence="11" type="ORF">SAMN02745823_02832</name>
</gene>
<dbReference type="NCBIfam" id="NF002032">
    <property type="entry name" value="PRK00856.1"/>
    <property type="match status" value="1"/>
</dbReference>
<dbReference type="NCBIfam" id="TIGR00670">
    <property type="entry name" value="asp_carb_tr"/>
    <property type="match status" value="1"/>
</dbReference>
<dbReference type="AlphaFoldDB" id="A0A1M5YT08"/>
<dbReference type="Pfam" id="PF02729">
    <property type="entry name" value="OTCace_N"/>
    <property type="match status" value="1"/>
</dbReference>
<dbReference type="SUPFAM" id="SSF53671">
    <property type="entry name" value="Aspartate/ornithine carbamoyltransferase"/>
    <property type="match status" value="1"/>
</dbReference>
<feature type="domain" description="Aspartate carbamoyltransferase regulatory subunit C-terminal" evidence="10">
    <location>
        <begin position="318"/>
        <end position="352"/>
    </location>
</feature>
<evidence type="ECO:0000256" key="6">
    <source>
        <dbReference type="ARBA" id="ARBA00048859"/>
    </source>
</evidence>
<evidence type="ECO:0000256" key="5">
    <source>
        <dbReference type="ARBA" id="ARBA00043884"/>
    </source>
</evidence>
<sequence length="355" mass="39822">MDVRHLISIEDVSVSWWDELYRQCCDIIARPGDYSLSCSGRVLATLFFEPSTRTNFSFQSAMMRLGGSVFGFSEPGATSTAKGETLADTVRMMSSYADAIVIRSPYEGAAMAASLYSEVPIINAGDGGHFHPTQTLADLTTISQKRGAVGNLNIGLCGDLLNGRTVHSLVLALSKFPNINYFLISPRELSIPDYMLTHLKNQNQKYIEITSLESTLPQLDILYMTRIQRERFADPKDYDRLKNVYILNRRKLMAAKEECLVMHPLPRLDEIARDVDDDPRAAYFEQARYGMFIRMALLLQMTHLERVAPGPAVSNTALRCTNPKCITATETYLPALARESDRESCAYCDKKMLTI</sequence>
<comment type="pathway">
    <text evidence="1 7">Pyrimidine metabolism; UMP biosynthesis via de novo pathway; (S)-dihydroorotate from bicarbonate: step 2/3.</text>
</comment>
<keyword evidence="4 7" id="KW-0665">Pyrimidine biosynthesis</keyword>
<dbReference type="InterPro" id="IPR006130">
    <property type="entry name" value="Asp/Orn_carbamoylTrfase"/>
</dbReference>
<dbReference type="HAMAP" id="MF_00001">
    <property type="entry name" value="Asp_carb_tr"/>
    <property type="match status" value="1"/>
</dbReference>
<protein>
    <recommendedName>
        <fullName evidence="7">Aspartate carbamoyltransferase</fullName>
        <ecNumber evidence="7">2.1.3.2</ecNumber>
    </recommendedName>
    <alternativeName>
        <fullName evidence="7">Aspartate transcarbamylase</fullName>
        <shortName evidence="7">ATCase</shortName>
    </alternativeName>
</protein>
<dbReference type="Proteomes" id="UP000183995">
    <property type="component" value="Unassembled WGS sequence"/>
</dbReference>
<dbReference type="PROSITE" id="PS00097">
    <property type="entry name" value="CARBAMOYLTRANSFERASE"/>
    <property type="match status" value="1"/>
</dbReference>
<comment type="subunit">
    <text evidence="7">Heterododecamer (2C3:3R2) of six catalytic PyrB chains organized as two trimers (C3), and six regulatory PyrI chains organized as three dimers (R2).</text>
</comment>
<dbReference type="Gene3D" id="2.30.30.20">
    <property type="entry name" value="Aspartate carbamoyltransferase regulatory subunit, C-terminal domain"/>
    <property type="match status" value="1"/>
</dbReference>
<name>A0A1M5YT08_9FIRM</name>
<feature type="binding site" evidence="7">
    <location>
        <position position="134"/>
    </location>
    <ligand>
        <name>carbamoyl phosphate</name>
        <dbReference type="ChEBI" id="CHEBI:58228"/>
    </ligand>
</feature>
<evidence type="ECO:0000313" key="12">
    <source>
        <dbReference type="Proteomes" id="UP000183995"/>
    </source>
</evidence>
<feature type="binding site" evidence="7">
    <location>
        <position position="54"/>
    </location>
    <ligand>
        <name>carbamoyl phosphate</name>
        <dbReference type="ChEBI" id="CHEBI:58228"/>
    </ligand>
</feature>
<dbReference type="InterPro" id="IPR036901">
    <property type="entry name" value="Asp/Orn_carbamoylTrfase_sf"/>
</dbReference>
<evidence type="ECO:0000259" key="8">
    <source>
        <dbReference type="Pfam" id="PF00185"/>
    </source>
</evidence>
<evidence type="ECO:0000313" key="11">
    <source>
        <dbReference type="EMBL" id="SHI15151.1"/>
    </source>
</evidence>
<reference evidence="11 12" key="1">
    <citation type="submission" date="2016-11" db="EMBL/GenBank/DDBJ databases">
        <authorList>
            <person name="Jaros S."/>
            <person name="Januszkiewicz K."/>
            <person name="Wedrychowicz H."/>
        </authorList>
    </citation>
    <scope>NUCLEOTIDE SEQUENCE [LARGE SCALE GENOMIC DNA]</scope>
    <source>
        <strain evidence="11 12">DSM 10068</strain>
    </source>
</reference>
<dbReference type="EMBL" id="FQXV01000010">
    <property type="protein sequence ID" value="SHI15151.1"/>
    <property type="molecule type" value="Genomic_DNA"/>
</dbReference>
<dbReference type="EC" id="2.1.3.2" evidence="7"/>
<proteinExistence type="inferred from homology"/>
<evidence type="ECO:0000256" key="1">
    <source>
        <dbReference type="ARBA" id="ARBA00004852"/>
    </source>
</evidence>
<feature type="domain" description="Aspartate/ornithine carbamoyltransferase Asp/Orn-binding" evidence="8">
    <location>
        <begin position="151"/>
        <end position="300"/>
    </location>
</feature>
<dbReference type="GO" id="GO:0044205">
    <property type="term" value="P:'de novo' UMP biosynthetic process"/>
    <property type="evidence" value="ECO:0007669"/>
    <property type="project" value="UniProtKB-UniRule"/>
</dbReference>
<feature type="domain" description="Aspartate/ornithine carbamoyltransferase carbamoyl-P binding" evidence="9">
    <location>
        <begin position="4"/>
        <end position="143"/>
    </location>
</feature>
<accession>A0A1M5YT08</accession>
<keyword evidence="3 7" id="KW-0808">Transferase</keyword>
<feature type="binding site" evidence="7">
    <location>
        <position position="164"/>
    </location>
    <ligand>
        <name>L-aspartate</name>
        <dbReference type="ChEBI" id="CHEBI:29991"/>
    </ligand>
</feature>
<evidence type="ECO:0000256" key="7">
    <source>
        <dbReference type="HAMAP-Rule" id="MF_00001"/>
    </source>
</evidence>
<feature type="binding site" evidence="7">
    <location>
        <position position="131"/>
    </location>
    <ligand>
        <name>carbamoyl phosphate</name>
        <dbReference type="ChEBI" id="CHEBI:58228"/>
    </ligand>
</feature>
<dbReference type="PANTHER" id="PTHR45753">
    <property type="entry name" value="ORNITHINE CARBAMOYLTRANSFERASE, MITOCHONDRIAL"/>
    <property type="match status" value="1"/>
</dbReference>
<dbReference type="STRING" id="1123282.SAMN02745823_02832"/>
<dbReference type="InterPro" id="IPR006132">
    <property type="entry name" value="Asp/Orn_carbamoyltranf_P-bd"/>
</dbReference>
<dbReference type="InterPro" id="IPR006131">
    <property type="entry name" value="Asp_carbamoyltransf_Asp/Orn-bd"/>
</dbReference>
<feature type="binding site" evidence="7">
    <location>
        <position position="266"/>
    </location>
    <ligand>
        <name>carbamoyl phosphate</name>
        <dbReference type="ChEBI" id="CHEBI:58228"/>
    </ligand>
</feature>
<evidence type="ECO:0000256" key="4">
    <source>
        <dbReference type="ARBA" id="ARBA00022975"/>
    </source>
</evidence>
<feature type="binding site" evidence="7">
    <location>
        <position position="226"/>
    </location>
    <ligand>
        <name>L-aspartate</name>
        <dbReference type="ChEBI" id="CHEBI:29991"/>
    </ligand>
</feature>
<dbReference type="GO" id="GO:0016597">
    <property type="term" value="F:amino acid binding"/>
    <property type="evidence" value="ECO:0007669"/>
    <property type="project" value="InterPro"/>
</dbReference>
<dbReference type="Pfam" id="PF02748">
    <property type="entry name" value="PyrI_C"/>
    <property type="match status" value="1"/>
</dbReference>
<dbReference type="UniPathway" id="UPA00070">
    <property type="reaction ID" value="UER00116"/>
</dbReference>
<evidence type="ECO:0000256" key="2">
    <source>
        <dbReference type="ARBA" id="ARBA00008896"/>
    </source>
</evidence>
<dbReference type="SUPFAM" id="SSF57825">
    <property type="entry name" value="Aspartate carbamoyltransferase, Regulatory-chain, C-terminal domain"/>
    <property type="match status" value="1"/>
</dbReference>
<dbReference type="PRINTS" id="PR00100">
    <property type="entry name" value="AOTCASE"/>
</dbReference>
<dbReference type="InterPro" id="IPR020542">
    <property type="entry name" value="Asp_carbamoyltrfase_reg_C"/>
</dbReference>
<comment type="function">
    <text evidence="5 7">Catalyzes the condensation of carbamoyl phosphate and aspartate to form carbamoyl aspartate and inorganic phosphate, the committed step in the de novo pyrimidine nucleotide biosynthesis pathway.</text>
</comment>
<dbReference type="InterPro" id="IPR036792">
    <property type="entry name" value="Asp_carbatrfase_reg_C_sf"/>
</dbReference>